<sequence>MGSTVRIDDTILKQIQGDTAGRDDWLRGIREQMVGDIVKSHGTGPPGIQYGDHVASQPGHPPNVDLNAFRGSIKGRRIKLLDHIIEDGVAHGIMMEDGTEDVEPRPSFRPVFDEWQKKIEDEATEGLVP</sequence>
<reference evidence="1" key="1">
    <citation type="journal article" date="2015" name="Nature">
        <title>Complex archaea that bridge the gap between prokaryotes and eukaryotes.</title>
        <authorList>
            <person name="Spang A."/>
            <person name="Saw J.H."/>
            <person name="Jorgensen S.L."/>
            <person name="Zaremba-Niedzwiedzka K."/>
            <person name="Martijn J."/>
            <person name="Lind A.E."/>
            <person name="van Eijk R."/>
            <person name="Schleper C."/>
            <person name="Guy L."/>
            <person name="Ettema T.J."/>
        </authorList>
    </citation>
    <scope>NUCLEOTIDE SEQUENCE</scope>
</reference>
<evidence type="ECO:0000313" key="1">
    <source>
        <dbReference type="EMBL" id="KKM27472.1"/>
    </source>
</evidence>
<organism evidence="1">
    <name type="scientific">marine sediment metagenome</name>
    <dbReference type="NCBI Taxonomy" id="412755"/>
    <lineage>
        <taxon>unclassified sequences</taxon>
        <taxon>metagenomes</taxon>
        <taxon>ecological metagenomes</taxon>
    </lineage>
</organism>
<proteinExistence type="predicted"/>
<dbReference type="AlphaFoldDB" id="A0A0F9IIT0"/>
<evidence type="ECO:0008006" key="2">
    <source>
        <dbReference type="Google" id="ProtNLM"/>
    </source>
</evidence>
<comment type="caution">
    <text evidence="1">The sequence shown here is derived from an EMBL/GenBank/DDBJ whole genome shotgun (WGS) entry which is preliminary data.</text>
</comment>
<dbReference type="EMBL" id="LAZR01012317">
    <property type="protein sequence ID" value="KKM27472.1"/>
    <property type="molecule type" value="Genomic_DNA"/>
</dbReference>
<gene>
    <name evidence="1" type="ORF">LCGC14_1574420</name>
</gene>
<accession>A0A0F9IIT0</accession>
<protein>
    <recommendedName>
        <fullName evidence="2">HK97 gp10 family phage protein</fullName>
    </recommendedName>
</protein>
<name>A0A0F9IIT0_9ZZZZ</name>